<evidence type="ECO:0000256" key="2">
    <source>
        <dbReference type="ARBA" id="ARBA00022723"/>
    </source>
</evidence>
<dbReference type="InterPro" id="IPR036236">
    <property type="entry name" value="Znf_C2H2_sf"/>
</dbReference>
<keyword evidence="2" id="KW-0479">Metal-binding</keyword>
<reference evidence="11" key="1">
    <citation type="submission" date="2022-11" db="UniProtKB">
        <authorList>
            <consortium name="WormBaseParasite"/>
        </authorList>
    </citation>
    <scope>IDENTIFICATION</scope>
</reference>
<keyword evidence="6" id="KW-0539">Nucleus</keyword>
<evidence type="ECO:0000256" key="7">
    <source>
        <dbReference type="PROSITE-ProRule" id="PRU00042"/>
    </source>
</evidence>
<evidence type="ECO:0000256" key="5">
    <source>
        <dbReference type="ARBA" id="ARBA00022833"/>
    </source>
</evidence>
<feature type="region of interest" description="Disordered" evidence="8">
    <location>
        <begin position="180"/>
        <end position="199"/>
    </location>
</feature>
<feature type="domain" description="C2H2-type" evidence="9">
    <location>
        <begin position="41"/>
        <end position="69"/>
    </location>
</feature>
<dbReference type="PANTHER" id="PTHR24388:SF54">
    <property type="entry name" value="PROTEIN ESCARGOT"/>
    <property type="match status" value="1"/>
</dbReference>
<dbReference type="GO" id="GO:0000978">
    <property type="term" value="F:RNA polymerase II cis-regulatory region sequence-specific DNA binding"/>
    <property type="evidence" value="ECO:0007669"/>
    <property type="project" value="TreeGrafter"/>
</dbReference>
<keyword evidence="10" id="KW-1185">Reference proteome</keyword>
<evidence type="ECO:0000256" key="1">
    <source>
        <dbReference type="ARBA" id="ARBA00004123"/>
    </source>
</evidence>
<dbReference type="SMART" id="SM00355">
    <property type="entry name" value="ZnF_C2H2"/>
    <property type="match status" value="3"/>
</dbReference>
<name>A0A914D069_9BILA</name>
<dbReference type="PROSITE" id="PS00028">
    <property type="entry name" value="ZINC_FINGER_C2H2_1"/>
    <property type="match status" value="1"/>
</dbReference>
<accession>A0A914D069</accession>
<protein>
    <submittedName>
        <fullName evidence="11">C2H2-type domain-containing protein</fullName>
    </submittedName>
</protein>
<keyword evidence="4 7" id="KW-0863">Zinc-finger</keyword>
<keyword evidence="3" id="KW-0677">Repeat</keyword>
<dbReference type="Gene3D" id="3.30.160.60">
    <property type="entry name" value="Classic Zinc Finger"/>
    <property type="match status" value="2"/>
</dbReference>
<evidence type="ECO:0000313" key="11">
    <source>
        <dbReference type="WBParaSite" id="ACRNAN_scaffold1694.g32817.t1"/>
    </source>
</evidence>
<dbReference type="PROSITE" id="PS50157">
    <property type="entry name" value="ZINC_FINGER_C2H2_2"/>
    <property type="match status" value="1"/>
</dbReference>
<evidence type="ECO:0000259" key="9">
    <source>
        <dbReference type="PROSITE" id="PS50157"/>
    </source>
</evidence>
<dbReference type="InterPro" id="IPR013087">
    <property type="entry name" value="Znf_C2H2_type"/>
</dbReference>
<keyword evidence="5" id="KW-0862">Zinc</keyword>
<organism evidence="10 11">
    <name type="scientific">Acrobeloides nanus</name>
    <dbReference type="NCBI Taxonomy" id="290746"/>
    <lineage>
        <taxon>Eukaryota</taxon>
        <taxon>Metazoa</taxon>
        <taxon>Ecdysozoa</taxon>
        <taxon>Nematoda</taxon>
        <taxon>Chromadorea</taxon>
        <taxon>Rhabditida</taxon>
        <taxon>Tylenchina</taxon>
        <taxon>Cephalobomorpha</taxon>
        <taxon>Cephaloboidea</taxon>
        <taxon>Cephalobidae</taxon>
        <taxon>Acrobeloides</taxon>
    </lineage>
</organism>
<evidence type="ECO:0000256" key="6">
    <source>
        <dbReference type="ARBA" id="ARBA00023242"/>
    </source>
</evidence>
<dbReference type="SUPFAM" id="SSF57667">
    <property type="entry name" value="beta-beta-alpha zinc fingers"/>
    <property type="match status" value="1"/>
</dbReference>
<dbReference type="InterPro" id="IPR050527">
    <property type="entry name" value="Snail/Krueppel_Znf"/>
</dbReference>
<dbReference type="GO" id="GO:0000981">
    <property type="term" value="F:DNA-binding transcription factor activity, RNA polymerase II-specific"/>
    <property type="evidence" value="ECO:0007669"/>
    <property type="project" value="TreeGrafter"/>
</dbReference>
<evidence type="ECO:0000256" key="3">
    <source>
        <dbReference type="ARBA" id="ARBA00022737"/>
    </source>
</evidence>
<dbReference type="WBParaSite" id="ACRNAN_scaffold1694.g32817.t1">
    <property type="protein sequence ID" value="ACRNAN_scaffold1694.g32817.t1"/>
    <property type="gene ID" value="ACRNAN_scaffold1694.g32817"/>
</dbReference>
<proteinExistence type="predicted"/>
<dbReference type="PANTHER" id="PTHR24388">
    <property type="entry name" value="ZINC FINGER PROTEIN"/>
    <property type="match status" value="1"/>
</dbReference>
<evidence type="ECO:0000313" key="10">
    <source>
        <dbReference type="Proteomes" id="UP000887540"/>
    </source>
</evidence>
<dbReference type="AlphaFoldDB" id="A0A914D069"/>
<dbReference type="Proteomes" id="UP000887540">
    <property type="component" value="Unplaced"/>
</dbReference>
<evidence type="ECO:0000256" key="8">
    <source>
        <dbReference type="SAM" id="MobiDB-lite"/>
    </source>
</evidence>
<sequence>MNVHNDSRPFACEFCNYAAASQMTLRRHILRNHTPRSMWGYQCPHCTEKFMEPASYQHHVLTRHFGRSATFGCPSRGCNFTTKSSKHFTDHFLKHAANTNLKPSSVNFSAFLVDDEIGIGYSKIPMRKIIRRPGEVPNSRSLVKRAEILESNKLQVGTSMAPKKLFVVRNAVSANTSISQVSNSNVPEPVAKSNKDDDFGLSDYYTEKNGYVQDLDELNRISFKREADWIEEEVEISDNSAKDILLPDGQTRMNDLDLD</sequence>
<comment type="subcellular location">
    <subcellularLocation>
        <location evidence="1">Nucleus</location>
    </subcellularLocation>
</comment>
<evidence type="ECO:0000256" key="4">
    <source>
        <dbReference type="ARBA" id="ARBA00022771"/>
    </source>
</evidence>
<dbReference type="GO" id="GO:0005634">
    <property type="term" value="C:nucleus"/>
    <property type="evidence" value="ECO:0007669"/>
    <property type="project" value="UniProtKB-SubCell"/>
</dbReference>
<dbReference type="GO" id="GO:0008270">
    <property type="term" value="F:zinc ion binding"/>
    <property type="evidence" value="ECO:0007669"/>
    <property type="project" value="UniProtKB-KW"/>
</dbReference>